<dbReference type="OrthoDB" id="6782329at2759"/>
<dbReference type="Proteomes" id="UP001153636">
    <property type="component" value="Chromosome 3"/>
</dbReference>
<accession>A0A9P0CZG3</accession>
<evidence type="ECO:0000313" key="2">
    <source>
        <dbReference type="Proteomes" id="UP001153636"/>
    </source>
</evidence>
<protein>
    <submittedName>
        <fullName evidence="1">Uncharacterized protein</fullName>
    </submittedName>
</protein>
<sequence length="140" mass="15935">MTNTTIYSESNINITDGVIIYIKDSFNFKSETIIAGMKCLLTVLDLGTRHIGILANYRPHVVNVTDFINSLGQYLQNTHLEETEIIVGDINIDILTSSEESNDYLNILYEFGFISTINKFIRIEKNSKTCLDHLFIKLPI</sequence>
<keyword evidence="2" id="KW-1185">Reference proteome</keyword>
<proteinExistence type="predicted"/>
<dbReference type="Gene3D" id="3.60.10.10">
    <property type="entry name" value="Endonuclease/exonuclease/phosphatase"/>
    <property type="match status" value="1"/>
</dbReference>
<dbReference type="AlphaFoldDB" id="A0A9P0CZG3"/>
<reference evidence="1" key="1">
    <citation type="submission" date="2022-01" db="EMBL/GenBank/DDBJ databases">
        <authorList>
            <person name="King R."/>
        </authorList>
    </citation>
    <scope>NUCLEOTIDE SEQUENCE</scope>
</reference>
<evidence type="ECO:0000313" key="1">
    <source>
        <dbReference type="EMBL" id="CAH1109063.1"/>
    </source>
</evidence>
<dbReference type="InterPro" id="IPR036691">
    <property type="entry name" value="Endo/exonu/phosph_ase_sf"/>
</dbReference>
<dbReference type="SUPFAM" id="SSF56219">
    <property type="entry name" value="DNase I-like"/>
    <property type="match status" value="1"/>
</dbReference>
<organism evidence="1 2">
    <name type="scientific">Psylliodes chrysocephalus</name>
    <dbReference type="NCBI Taxonomy" id="3402493"/>
    <lineage>
        <taxon>Eukaryota</taxon>
        <taxon>Metazoa</taxon>
        <taxon>Ecdysozoa</taxon>
        <taxon>Arthropoda</taxon>
        <taxon>Hexapoda</taxon>
        <taxon>Insecta</taxon>
        <taxon>Pterygota</taxon>
        <taxon>Neoptera</taxon>
        <taxon>Endopterygota</taxon>
        <taxon>Coleoptera</taxon>
        <taxon>Polyphaga</taxon>
        <taxon>Cucujiformia</taxon>
        <taxon>Chrysomeloidea</taxon>
        <taxon>Chrysomelidae</taxon>
        <taxon>Galerucinae</taxon>
        <taxon>Alticini</taxon>
        <taxon>Psylliodes</taxon>
    </lineage>
</organism>
<name>A0A9P0CZG3_9CUCU</name>
<gene>
    <name evidence="1" type="ORF">PSYICH_LOCUS8705</name>
</gene>
<dbReference type="EMBL" id="OV651815">
    <property type="protein sequence ID" value="CAH1109063.1"/>
    <property type="molecule type" value="Genomic_DNA"/>
</dbReference>